<keyword evidence="6" id="KW-1185">Reference proteome</keyword>
<comment type="caution">
    <text evidence="5">The sequence shown here is derived from an EMBL/GenBank/DDBJ whole genome shotgun (WGS) entry which is preliminary data.</text>
</comment>
<evidence type="ECO:0000256" key="2">
    <source>
        <dbReference type="ARBA" id="ARBA00022679"/>
    </source>
</evidence>
<reference evidence="6" key="1">
    <citation type="journal article" date="2019" name="Int. J. Syst. Evol. Microbiol.">
        <title>The Global Catalogue of Microorganisms (GCM) 10K type strain sequencing project: providing services to taxonomists for standard genome sequencing and annotation.</title>
        <authorList>
            <consortium name="The Broad Institute Genomics Platform"/>
            <consortium name="The Broad Institute Genome Sequencing Center for Infectious Disease"/>
            <person name="Wu L."/>
            <person name="Ma J."/>
        </authorList>
    </citation>
    <scope>NUCLEOTIDE SEQUENCE [LARGE SCALE GENOMIC DNA]</scope>
    <source>
        <strain evidence="6">JCM 18459</strain>
    </source>
</reference>
<dbReference type="SUPFAM" id="SSF53756">
    <property type="entry name" value="UDP-Glycosyltransferase/glycogen phosphorylase"/>
    <property type="match status" value="1"/>
</dbReference>
<dbReference type="Gene3D" id="3.40.50.2000">
    <property type="entry name" value="Glycogen Phosphorylase B"/>
    <property type="match status" value="2"/>
</dbReference>
<dbReference type="Pfam" id="PF00534">
    <property type="entry name" value="Glycos_transf_1"/>
    <property type="match status" value="1"/>
</dbReference>
<keyword evidence="1" id="KW-0328">Glycosyltransferase</keyword>
<evidence type="ECO:0000313" key="5">
    <source>
        <dbReference type="EMBL" id="GAA5152960.1"/>
    </source>
</evidence>
<dbReference type="Proteomes" id="UP001500221">
    <property type="component" value="Unassembled WGS sequence"/>
</dbReference>
<organism evidence="5 6">
    <name type="scientific">Nocardioides marinquilinus</name>
    <dbReference type="NCBI Taxonomy" id="1210400"/>
    <lineage>
        <taxon>Bacteria</taxon>
        <taxon>Bacillati</taxon>
        <taxon>Actinomycetota</taxon>
        <taxon>Actinomycetes</taxon>
        <taxon>Propionibacteriales</taxon>
        <taxon>Nocardioidaceae</taxon>
        <taxon>Nocardioides</taxon>
    </lineage>
</organism>
<feature type="domain" description="Glycosyl transferase family 1" evidence="3">
    <location>
        <begin position="191"/>
        <end position="348"/>
    </location>
</feature>
<gene>
    <name evidence="5" type="ORF">GCM10023340_34170</name>
</gene>
<sequence length="377" mass="40557">MRIAFLTWRDTTHPDGGGSEVYVESVAAELARRGHRVDVVCARHGTAPRREQRDGMTIHRTGGRLTVYPRALGWLLRRRRSVDVVVDVVNGLPFAAPLVRRRGVVALVHHLHEQQWHIIYPGLGGRAGWFVESRVTPRLYRQCRFVAVSAATARDLVSLGVAGASIAVARNGLVVTPDARPAVTSPAAPSAAPRLCVLARLVPHKRIDMALEVLARLADERPDLGLDLVGEGWWREPLEDAAARLGVAGRVTFHGHVDAAERDRLLAQAWLTLVPSVKEGWCLAITEAGAQGTPSIAFDDAGGVTESIDDGVTGLLVPGPSGVDGLTAATRRLLDDGRLRDRMGEAARVKAHGLTWGATTDVVEGVLNEAASERSRG</sequence>
<dbReference type="RefSeq" id="WP_345461318.1">
    <property type="nucleotide sequence ID" value="NZ_BAABKG010000004.1"/>
</dbReference>
<proteinExistence type="predicted"/>
<evidence type="ECO:0000259" key="4">
    <source>
        <dbReference type="Pfam" id="PF13439"/>
    </source>
</evidence>
<evidence type="ECO:0000313" key="6">
    <source>
        <dbReference type="Proteomes" id="UP001500221"/>
    </source>
</evidence>
<dbReference type="CDD" id="cd03801">
    <property type="entry name" value="GT4_PimA-like"/>
    <property type="match status" value="1"/>
</dbReference>
<dbReference type="InterPro" id="IPR050194">
    <property type="entry name" value="Glycosyltransferase_grp1"/>
</dbReference>
<accession>A0ABP9PVK6</accession>
<feature type="domain" description="Glycosyltransferase subfamily 4-like N-terminal" evidence="4">
    <location>
        <begin position="17"/>
        <end position="173"/>
    </location>
</feature>
<dbReference type="Pfam" id="PF13439">
    <property type="entry name" value="Glyco_transf_4"/>
    <property type="match status" value="1"/>
</dbReference>
<dbReference type="InterPro" id="IPR001296">
    <property type="entry name" value="Glyco_trans_1"/>
</dbReference>
<keyword evidence="2" id="KW-0808">Transferase</keyword>
<protein>
    <submittedName>
        <fullName evidence="5">Glycosyltransferase family 4 protein</fullName>
    </submittedName>
</protein>
<dbReference type="PANTHER" id="PTHR45947:SF3">
    <property type="entry name" value="SULFOQUINOVOSYL TRANSFERASE SQD2"/>
    <property type="match status" value="1"/>
</dbReference>
<dbReference type="EMBL" id="BAABKG010000004">
    <property type="protein sequence ID" value="GAA5152960.1"/>
    <property type="molecule type" value="Genomic_DNA"/>
</dbReference>
<evidence type="ECO:0000256" key="1">
    <source>
        <dbReference type="ARBA" id="ARBA00022676"/>
    </source>
</evidence>
<dbReference type="InterPro" id="IPR028098">
    <property type="entry name" value="Glyco_trans_4-like_N"/>
</dbReference>
<evidence type="ECO:0000259" key="3">
    <source>
        <dbReference type="Pfam" id="PF00534"/>
    </source>
</evidence>
<dbReference type="PANTHER" id="PTHR45947">
    <property type="entry name" value="SULFOQUINOVOSYL TRANSFERASE SQD2"/>
    <property type="match status" value="1"/>
</dbReference>
<name>A0ABP9PVK6_9ACTN</name>